<dbReference type="KEGG" id="bany:112050958"/>
<evidence type="ECO:0000256" key="1">
    <source>
        <dbReference type="SAM" id="MobiDB-lite"/>
    </source>
</evidence>
<feature type="compositionally biased region" description="Basic and acidic residues" evidence="1">
    <location>
        <begin position="655"/>
        <end position="675"/>
    </location>
</feature>
<reference evidence="4" key="2">
    <citation type="submission" date="2025-08" db="UniProtKB">
        <authorList>
            <consortium name="RefSeq"/>
        </authorList>
    </citation>
    <scope>IDENTIFICATION</scope>
</reference>
<feature type="compositionally biased region" description="Basic and acidic residues" evidence="1">
    <location>
        <begin position="908"/>
        <end position="923"/>
    </location>
</feature>
<keyword evidence="2" id="KW-0732">Signal</keyword>
<feature type="compositionally biased region" description="Basic and acidic residues" evidence="1">
    <location>
        <begin position="684"/>
        <end position="700"/>
    </location>
</feature>
<feature type="region of interest" description="Disordered" evidence="1">
    <location>
        <begin position="901"/>
        <end position="1001"/>
    </location>
</feature>
<organism evidence="3 4">
    <name type="scientific">Bicyclus anynana</name>
    <name type="common">Squinting bush brown butterfly</name>
    <dbReference type="NCBI Taxonomy" id="110368"/>
    <lineage>
        <taxon>Eukaryota</taxon>
        <taxon>Metazoa</taxon>
        <taxon>Ecdysozoa</taxon>
        <taxon>Arthropoda</taxon>
        <taxon>Hexapoda</taxon>
        <taxon>Insecta</taxon>
        <taxon>Pterygota</taxon>
        <taxon>Neoptera</taxon>
        <taxon>Endopterygota</taxon>
        <taxon>Lepidoptera</taxon>
        <taxon>Glossata</taxon>
        <taxon>Ditrysia</taxon>
        <taxon>Papilionoidea</taxon>
        <taxon>Nymphalidae</taxon>
        <taxon>Satyrinae</taxon>
        <taxon>Satyrini</taxon>
        <taxon>Mycalesina</taxon>
        <taxon>Bicyclus</taxon>
    </lineage>
</organism>
<name>A0A6J1NDZ7_BICAN</name>
<gene>
    <name evidence="4" type="primary">LOC112050958</name>
</gene>
<feature type="compositionally biased region" description="Basic and acidic residues" evidence="1">
    <location>
        <begin position="732"/>
        <end position="771"/>
    </location>
</feature>
<feature type="region of interest" description="Disordered" evidence="1">
    <location>
        <begin position="190"/>
        <end position="211"/>
    </location>
</feature>
<feature type="region of interest" description="Disordered" evidence="1">
    <location>
        <begin position="496"/>
        <end position="771"/>
    </location>
</feature>
<evidence type="ECO:0000256" key="2">
    <source>
        <dbReference type="SAM" id="SignalP"/>
    </source>
</evidence>
<feature type="compositionally biased region" description="Low complexity" evidence="1">
    <location>
        <begin position="504"/>
        <end position="534"/>
    </location>
</feature>
<reference evidence="3" key="1">
    <citation type="submission" date="2025-05" db="UniProtKB">
        <authorList>
            <consortium name="RefSeq"/>
        </authorList>
    </citation>
    <scope>NUCLEOTIDE SEQUENCE [LARGE SCALE GENOMIC DNA]</scope>
</reference>
<dbReference type="AlphaFoldDB" id="A0A6J1NDZ7"/>
<feature type="compositionally biased region" description="Basic and acidic residues" evidence="1">
    <location>
        <begin position="543"/>
        <end position="562"/>
    </location>
</feature>
<feature type="signal peptide" evidence="2">
    <location>
        <begin position="1"/>
        <end position="26"/>
    </location>
</feature>
<evidence type="ECO:0000313" key="3">
    <source>
        <dbReference type="Proteomes" id="UP001652582"/>
    </source>
</evidence>
<dbReference type="OrthoDB" id="7458146at2759"/>
<feature type="compositionally biased region" description="Basic and acidic residues" evidence="1">
    <location>
        <begin position="603"/>
        <end position="615"/>
    </location>
</feature>
<feature type="compositionally biased region" description="Basic and acidic residues" evidence="1">
    <location>
        <begin position="968"/>
        <end position="992"/>
    </location>
</feature>
<feature type="compositionally biased region" description="Basic and acidic residues" evidence="1">
    <location>
        <begin position="828"/>
        <end position="852"/>
    </location>
</feature>
<protein>
    <submittedName>
        <fullName evidence="4">Mediator of RNA polymerase II transcription subunit 12</fullName>
    </submittedName>
</protein>
<dbReference type="Proteomes" id="UP001652582">
    <property type="component" value="Chromosome 1"/>
</dbReference>
<accession>A0A6J1NDZ7</accession>
<feature type="chain" id="PRO_5046884825" evidence="2">
    <location>
        <begin position="27"/>
        <end position="1106"/>
    </location>
</feature>
<feature type="region of interest" description="Disordered" evidence="1">
    <location>
        <begin position="785"/>
        <end position="852"/>
    </location>
</feature>
<feature type="compositionally biased region" description="Low complexity" evidence="1">
    <location>
        <begin position="565"/>
        <end position="578"/>
    </location>
</feature>
<dbReference type="GeneID" id="112050958"/>
<sequence length="1106" mass="129435">MTKSPMMGRKALIAVLCCIAFNRISAKAVKSESGVGLIDNISAESVPQLYRNVPNGVYSYASATPYAAYSFHVPQFVAPNFNQIVPLNQERILAQSTNNYLKDSYGQRFVEAPQAYAAYKAALPQQFVPLQKLPAHLSQPLVAAAPSAQYGQHFFGAPFRLANLQAVSHEQTNPFGISQPLVYAQNVRTQVASPGPKPQAKGQPVVQQQSTRNNNVYADVHSARYSNFWNEPKAQVTQEEPKISASDHNENQQIVQSLPLVHEPKQTTITSFSNGKKTVVNLITKPPVPLLDLTLLEPLTFDNPLVPQVQHFLPKIHSVTYKKLPELKQNNQQKVITIKRKTTKKIKKQKKPKVSKDEIEVNHIPTVIDADEHPELSYEVKSPNYKETYTEKKVSYNKETQSKPVHVSYEKKTEMKPVTYSYGKTTQNEPVHYNYVQTSNDPAQIKQAYLEDNKEKTKHLIYHFTPEELSDENNQQSSDTNPPLESVEIYEENPNERVTEDNNQQQQHHQQQQQHEPQHQQHYGPQHHNQPQQHHPQHHPQHHHQEQHYTEHKRSHDPEQHQHQHQQYQQNLKPQNHQYQQHQKHEAVPHKREHHNHQSQHQYEQHKRNEHHEPQQHQYQQHKQNEHHEPQQHQYQQHKQNEYHEPQQHQYQQHKQNEHHEPQHHQYRQHEKHEPQQNQYQQHKQHEPKQINDNAKHELAEEAYNQSKENFRDEPDPEDREAAYYENPKQNNQHEHRQEAYYETPKNAHVEAREESPELIEHKSPEQDEKQYEAIVPEYEEDITIVPNHPPHAPERSSNIKHKSHPETHSEEVHYDYPKSYYSSQAEPEEKSNRIIVKDDPPQPRQEEYKPNDELIEAMVKKQEENEDDFEQAYKDAAYGFPAYDTPVRNVDTEKEIYNPANYGVPRFHNDFGQDKSQLREYEPAGDDYPSQMRSNYEDTRDKMNADYYTDYAGSGPQSLVDRKKKKEQYYDNYNEHKPQKYYSKEDSDKQQSAKYSVPAYSYPGAPEQKKFAKFTSRITPLDEYNYAKEKPVDSSAFGTGTYSSKTQFLAPHYQYGFEPIRVSRLLDRELAAMASDDSPETVKKMYKENFYIEKSSTSKGGKLAS</sequence>
<feature type="compositionally biased region" description="Basic and acidic residues" evidence="1">
    <location>
        <begin position="805"/>
        <end position="817"/>
    </location>
</feature>
<keyword evidence="3" id="KW-1185">Reference proteome</keyword>
<proteinExistence type="predicted"/>
<evidence type="ECO:0000313" key="4">
    <source>
        <dbReference type="RefSeq" id="XP_023945139.2"/>
    </source>
</evidence>
<feature type="compositionally biased region" description="Basic and acidic residues" evidence="1">
    <location>
        <begin position="936"/>
        <end position="945"/>
    </location>
</feature>
<dbReference type="RefSeq" id="XP_023945139.2">
    <property type="nucleotide sequence ID" value="XM_024089371.2"/>
</dbReference>